<keyword evidence="2" id="KW-1185">Reference proteome</keyword>
<accession>A0ACB8ACS8</accession>
<sequence>MAAPIINYASESGIHSVAGAVIFAIVYVPLLLFYIKQAIARPTYVFIVLSIFCAVRIAAFVLRALLAGVATDGTNETLFITYEILYNVGFFGLLYSAYTLVLDRGLLSDAPLPDGPISRITRRRQLFRIALMAAVAVGITGAIQATSTSASSRNTGDTLRKVAIYIFLVLCILVAFQTILLVRSQAAYGTHKVSNGSFGAAYGIHILCLISLLLLAREAFFTATSNNTVKQGDENLWYPLSALTELVAVILFAAPGLVPSRDELPS</sequence>
<evidence type="ECO:0000313" key="2">
    <source>
        <dbReference type="Proteomes" id="UP000790377"/>
    </source>
</evidence>
<reference evidence="1" key="1">
    <citation type="journal article" date="2021" name="New Phytol.">
        <title>Evolutionary innovations through gain and loss of genes in the ectomycorrhizal Boletales.</title>
        <authorList>
            <person name="Wu G."/>
            <person name="Miyauchi S."/>
            <person name="Morin E."/>
            <person name="Kuo A."/>
            <person name="Drula E."/>
            <person name="Varga T."/>
            <person name="Kohler A."/>
            <person name="Feng B."/>
            <person name="Cao Y."/>
            <person name="Lipzen A."/>
            <person name="Daum C."/>
            <person name="Hundley H."/>
            <person name="Pangilinan J."/>
            <person name="Johnson J."/>
            <person name="Barry K."/>
            <person name="LaButti K."/>
            <person name="Ng V."/>
            <person name="Ahrendt S."/>
            <person name="Min B."/>
            <person name="Choi I.G."/>
            <person name="Park H."/>
            <person name="Plett J.M."/>
            <person name="Magnuson J."/>
            <person name="Spatafora J.W."/>
            <person name="Nagy L.G."/>
            <person name="Henrissat B."/>
            <person name="Grigoriev I.V."/>
            <person name="Yang Z.L."/>
            <person name="Xu J."/>
            <person name="Martin F.M."/>
        </authorList>
    </citation>
    <scope>NUCLEOTIDE SEQUENCE</scope>
    <source>
        <strain evidence="1">ATCC 28755</strain>
    </source>
</reference>
<gene>
    <name evidence="1" type="ORF">BJ138DRAFT_1172727</name>
</gene>
<dbReference type="EMBL" id="MU267689">
    <property type="protein sequence ID" value="KAH7911097.1"/>
    <property type="molecule type" value="Genomic_DNA"/>
</dbReference>
<dbReference type="Proteomes" id="UP000790377">
    <property type="component" value="Unassembled WGS sequence"/>
</dbReference>
<organism evidence="1 2">
    <name type="scientific">Hygrophoropsis aurantiaca</name>
    <dbReference type="NCBI Taxonomy" id="72124"/>
    <lineage>
        <taxon>Eukaryota</taxon>
        <taxon>Fungi</taxon>
        <taxon>Dikarya</taxon>
        <taxon>Basidiomycota</taxon>
        <taxon>Agaricomycotina</taxon>
        <taxon>Agaricomycetes</taxon>
        <taxon>Agaricomycetidae</taxon>
        <taxon>Boletales</taxon>
        <taxon>Coniophorineae</taxon>
        <taxon>Hygrophoropsidaceae</taxon>
        <taxon>Hygrophoropsis</taxon>
    </lineage>
</organism>
<protein>
    <submittedName>
        <fullName evidence="1">Uncharacterized protein</fullName>
    </submittedName>
</protein>
<evidence type="ECO:0000313" key="1">
    <source>
        <dbReference type="EMBL" id="KAH7911097.1"/>
    </source>
</evidence>
<name>A0ACB8ACS8_9AGAM</name>
<proteinExistence type="predicted"/>
<comment type="caution">
    <text evidence="1">The sequence shown here is derived from an EMBL/GenBank/DDBJ whole genome shotgun (WGS) entry which is preliminary data.</text>
</comment>